<dbReference type="PROSITE" id="PS50975">
    <property type="entry name" value="ATP_GRASP"/>
    <property type="match status" value="1"/>
</dbReference>
<comment type="pathway">
    <text evidence="4 5">Purine metabolism; IMP biosynthesis via de novo pathway; 5-amino-1-(5-phospho-D-ribosyl)imidazole-4-carboxylate from 5-amino-1-(5-phospho-D-ribosyl)imidazole (N5-CAIR route): step 1/2.</text>
</comment>
<evidence type="ECO:0000256" key="4">
    <source>
        <dbReference type="HAMAP-Rule" id="MF_01928"/>
    </source>
</evidence>
<dbReference type="InterPro" id="IPR054350">
    <property type="entry name" value="PurT/PurK_preATP-grasp"/>
</dbReference>
<dbReference type="PANTHER" id="PTHR11609">
    <property type="entry name" value="PURINE BIOSYNTHESIS PROTEIN 6/7, PUR6/7"/>
    <property type="match status" value="1"/>
</dbReference>
<dbReference type="EMBL" id="JAMFTH010000001">
    <property type="protein sequence ID" value="MCP8898489.1"/>
    <property type="molecule type" value="Genomic_DNA"/>
</dbReference>
<dbReference type="InterPro" id="IPR011054">
    <property type="entry name" value="Rudment_hybrid_motif"/>
</dbReference>
<comment type="caution">
    <text evidence="8">The sequence shown here is derived from an EMBL/GenBank/DDBJ whole genome shotgun (WGS) entry which is preliminary data.</text>
</comment>
<reference evidence="8" key="2">
    <citation type="submission" date="2023-01" db="EMBL/GenBank/DDBJ databases">
        <title>Gilvimarinus xylanilyticus HB14 isolated from Caulerpa lentillifera aquaculture base in Hainan, China.</title>
        <authorList>
            <person name="Zhang Y.-J."/>
        </authorList>
    </citation>
    <scope>NUCLEOTIDE SEQUENCE</scope>
    <source>
        <strain evidence="8">HB14</strain>
    </source>
</reference>
<dbReference type="PANTHER" id="PTHR11609:SF5">
    <property type="entry name" value="PHOSPHORIBOSYLAMINOIMIDAZOLE CARBOXYLASE"/>
    <property type="match status" value="1"/>
</dbReference>
<dbReference type="Gene3D" id="3.30.1490.20">
    <property type="entry name" value="ATP-grasp fold, A domain"/>
    <property type="match status" value="1"/>
</dbReference>
<sequence>MHVAILGCGQLARMMALAGIPMGMSFSFLSENNEDTAPVTGLGNIIAVEDYPSADALFKAAGEPDVVTVEREQCSLDPLKKLAEHCSVHPNPTAIYHCQNRRREKQLLIDCDVSHTPFVSVGKAEDLQTAVDELGFPMVVKHTEQGYDGKAQWRLYNDDNVKQFIDDAHFEPQSDGAVPYVAEPFMKFDREVSFIAVRATNGEVRFYPATENVHDNGILLHSVSPAPDLSSALTAQGQASIQRLLEKLDYVGVMAMECFVTQDQLWVNELAPRVHNSGHWTMHCGVASQFQNHMRAIAGWPLGSTELMGSAGMLNLLGVELDQSTQMEDKVALDWYNKSVRPGRKLGHLVLTDTNPNAVKTRLKTLKEKVYRN</sequence>
<feature type="domain" description="ATP-grasp" evidence="7">
    <location>
        <begin position="105"/>
        <end position="298"/>
    </location>
</feature>
<name>A0A9X2HVM4_9GAMM</name>
<dbReference type="RefSeq" id="WP_253966765.1">
    <property type="nucleotide sequence ID" value="NZ_JAMFTH010000001.1"/>
</dbReference>
<feature type="signal peptide" evidence="6">
    <location>
        <begin position="1"/>
        <end position="18"/>
    </location>
</feature>
<dbReference type="GO" id="GO:0006189">
    <property type="term" value="P:'de novo' IMP biosynthetic process"/>
    <property type="evidence" value="ECO:0007669"/>
    <property type="project" value="UniProtKB-UniRule"/>
</dbReference>
<evidence type="ECO:0000256" key="3">
    <source>
        <dbReference type="ARBA" id="ARBA00022840"/>
    </source>
</evidence>
<feature type="chain" id="PRO_5040947442" description="N5-carboxyaminoimidazole ribonucleotide synthase" evidence="6">
    <location>
        <begin position="19"/>
        <end position="373"/>
    </location>
</feature>
<dbReference type="AlphaFoldDB" id="A0A9X2HVM4"/>
<dbReference type="Pfam" id="PF17769">
    <property type="entry name" value="PurK_C"/>
    <property type="match status" value="1"/>
</dbReference>
<evidence type="ECO:0000313" key="8">
    <source>
        <dbReference type="EMBL" id="MCP8898489.1"/>
    </source>
</evidence>
<dbReference type="InterPro" id="IPR011761">
    <property type="entry name" value="ATP-grasp"/>
</dbReference>
<dbReference type="Pfam" id="PF02222">
    <property type="entry name" value="ATP-grasp"/>
    <property type="match status" value="1"/>
</dbReference>
<feature type="binding site" evidence="4">
    <location>
        <begin position="268"/>
        <end position="269"/>
    </location>
    <ligand>
        <name>ATP</name>
        <dbReference type="ChEBI" id="CHEBI:30616"/>
    </ligand>
</feature>
<dbReference type="InterPro" id="IPR016185">
    <property type="entry name" value="PreATP-grasp_dom_sf"/>
</dbReference>
<reference evidence="8" key="1">
    <citation type="submission" date="2022-05" db="EMBL/GenBank/DDBJ databases">
        <authorList>
            <person name="Sun H.-N."/>
        </authorList>
    </citation>
    <scope>NUCLEOTIDE SEQUENCE</scope>
    <source>
        <strain evidence="8">HB14</strain>
    </source>
</reference>
<comment type="function">
    <text evidence="4">Catalyzes the ATP-dependent conversion of 5-aminoimidazole ribonucleotide (AIR) and HCO(3)(-) to N5-carboxyaminoimidazole ribonucleotide (N5-CAIR).</text>
</comment>
<feature type="binding site" evidence="4">
    <location>
        <position position="141"/>
    </location>
    <ligand>
        <name>ATP</name>
        <dbReference type="ChEBI" id="CHEBI:30616"/>
    </ligand>
</feature>
<feature type="binding site" evidence="4">
    <location>
        <position position="214"/>
    </location>
    <ligand>
        <name>ATP</name>
        <dbReference type="ChEBI" id="CHEBI:30616"/>
    </ligand>
</feature>
<dbReference type="GO" id="GO:0005829">
    <property type="term" value="C:cytosol"/>
    <property type="evidence" value="ECO:0007669"/>
    <property type="project" value="TreeGrafter"/>
</dbReference>
<keyword evidence="2 4" id="KW-0658">Purine biosynthesis</keyword>
<keyword evidence="6" id="KW-0732">Signal</keyword>
<comment type="function">
    <text evidence="5">Catalyzes the ATP-dependent conversion of 5-aminoimidazole ribonucleotide (AIR) and HCO(3)- to N5-carboxyaminoimidazole ribonucleotide (N5-CAIR).</text>
</comment>
<keyword evidence="4 5" id="KW-0436">Ligase</keyword>
<dbReference type="SUPFAM" id="SSF51246">
    <property type="entry name" value="Rudiment single hybrid motif"/>
    <property type="match status" value="1"/>
</dbReference>
<feature type="binding site" evidence="4">
    <location>
        <position position="191"/>
    </location>
    <ligand>
        <name>ATP</name>
        <dbReference type="ChEBI" id="CHEBI:30616"/>
    </ligand>
</feature>
<dbReference type="NCBIfam" id="TIGR01161">
    <property type="entry name" value="purK"/>
    <property type="match status" value="1"/>
</dbReference>
<evidence type="ECO:0000313" key="9">
    <source>
        <dbReference type="Proteomes" id="UP001139319"/>
    </source>
</evidence>
<dbReference type="InterPro" id="IPR003135">
    <property type="entry name" value="ATP-grasp_carboxylate-amine"/>
</dbReference>
<evidence type="ECO:0000256" key="5">
    <source>
        <dbReference type="RuleBase" id="RU361200"/>
    </source>
</evidence>
<dbReference type="SUPFAM" id="SSF52440">
    <property type="entry name" value="PreATP-grasp domain"/>
    <property type="match status" value="1"/>
</dbReference>
<dbReference type="HAMAP" id="MF_01928">
    <property type="entry name" value="PurK"/>
    <property type="match status" value="1"/>
</dbReference>
<keyword evidence="9" id="KW-1185">Reference proteome</keyword>
<dbReference type="InterPro" id="IPR013815">
    <property type="entry name" value="ATP_grasp_subdomain_1"/>
</dbReference>
<comment type="catalytic activity">
    <reaction evidence="4 5">
        <text>5-amino-1-(5-phospho-beta-D-ribosyl)imidazole + hydrogencarbonate + ATP = 5-carboxyamino-1-(5-phospho-D-ribosyl)imidazole + ADP + phosphate + 2 H(+)</text>
        <dbReference type="Rhea" id="RHEA:19317"/>
        <dbReference type="ChEBI" id="CHEBI:15378"/>
        <dbReference type="ChEBI" id="CHEBI:17544"/>
        <dbReference type="ChEBI" id="CHEBI:30616"/>
        <dbReference type="ChEBI" id="CHEBI:43474"/>
        <dbReference type="ChEBI" id="CHEBI:58730"/>
        <dbReference type="ChEBI" id="CHEBI:137981"/>
        <dbReference type="ChEBI" id="CHEBI:456216"/>
        <dbReference type="EC" id="6.3.4.18"/>
    </reaction>
</comment>
<organism evidence="8 9">
    <name type="scientific">Gilvimarinus xylanilyticus</name>
    <dbReference type="NCBI Taxonomy" id="2944139"/>
    <lineage>
        <taxon>Bacteria</taxon>
        <taxon>Pseudomonadati</taxon>
        <taxon>Pseudomonadota</taxon>
        <taxon>Gammaproteobacteria</taxon>
        <taxon>Cellvibrionales</taxon>
        <taxon>Cellvibrionaceae</taxon>
        <taxon>Gilvimarinus</taxon>
    </lineage>
</organism>
<proteinExistence type="inferred from homology"/>
<dbReference type="InterPro" id="IPR040686">
    <property type="entry name" value="PurK_C"/>
</dbReference>
<dbReference type="GO" id="GO:0046872">
    <property type="term" value="F:metal ion binding"/>
    <property type="evidence" value="ECO:0007669"/>
    <property type="project" value="InterPro"/>
</dbReference>
<feature type="binding site" evidence="4">
    <location>
        <position position="101"/>
    </location>
    <ligand>
        <name>ATP</name>
        <dbReference type="ChEBI" id="CHEBI:30616"/>
    </ligand>
</feature>
<accession>A0A9X2HVM4</accession>
<evidence type="ECO:0000256" key="1">
    <source>
        <dbReference type="ARBA" id="ARBA00022741"/>
    </source>
</evidence>
<dbReference type="Gene3D" id="3.30.470.20">
    <property type="entry name" value="ATP-grasp fold, B domain"/>
    <property type="match status" value="1"/>
</dbReference>
<dbReference type="GO" id="GO:0005524">
    <property type="term" value="F:ATP binding"/>
    <property type="evidence" value="ECO:0007669"/>
    <property type="project" value="UniProtKB-UniRule"/>
</dbReference>
<dbReference type="Proteomes" id="UP001139319">
    <property type="component" value="Unassembled WGS sequence"/>
</dbReference>
<dbReference type="InterPro" id="IPR005875">
    <property type="entry name" value="PurK"/>
</dbReference>
<dbReference type="EC" id="6.3.4.18" evidence="4 5"/>
<keyword evidence="3 4" id="KW-0067">ATP-binding</keyword>
<protein>
    <recommendedName>
        <fullName evidence="4 5">N5-carboxyaminoimidazole ribonucleotide synthase</fullName>
        <shortName evidence="4 5">N5-CAIR synthase</shortName>
        <ecNumber evidence="4 5">6.3.4.18</ecNumber>
    </recommendedName>
    <alternativeName>
        <fullName evidence="4 5">5-(carboxyamino)imidazole ribonucleotide synthetase</fullName>
    </alternativeName>
</protein>
<evidence type="ECO:0000256" key="2">
    <source>
        <dbReference type="ARBA" id="ARBA00022755"/>
    </source>
</evidence>
<evidence type="ECO:0000259" key="7">
    <source>
        <dbReference type="PROSITE" id="PS50975"/>
    </source>
</evidence>
<evidence type="ECO:0000256" key="6">
    <source>
        <dbReference type="SAM" id="SignalP"/>
    </source>
</evidence>
<dbReference type="GO" id="GO:0004638">
    <property type="term" value="F:phosphoribosylaminoimidazole carboxylase activity"/>
    <property type="evidence" value="ECO:0007669"/>
    <property type="project" value="InterPro"/>
</dbReference>
<comment type="subunit">
    <text evidence="4 5">Homodimer.</text>
</comment>
<comment type="caution">
    <text evidence="4">Lacks conserved residue(s) required for the propagation of feature annotation.</text>
</comment>
<keyword evidence="1 4" id="KW-0547">Nucleotide-binding</keyword>
<gene>
    <name evidence="4 5" type="primary">purK</name>
    <name evidence="8" type="ORF">M6D89_04165</name>
</gene>
<dbReference type="GO" id="GO:0034028">
    <property type="term" value="F:5-(carboxyamino)imidazole ribonucleotide synthase activity"/>
    <property type="evidence" value="ECO:0007669"/>
    <property type="project" value="UniProtKB-UniRule"/>
</dbReference>
<comment type="similarity">
    <text evidence="4 5">Belongs to the PurK/PurT family.</text>
</comment>
<dbReference type="Pfam" id="PF22660">
    <property type="entry name" value="RS_preATP-grasp-like"/>
    <property type="match status" value="1"/>
</dbReference>
<dbReference type="SUPFAM" id="SSF56059">
    <property type="entry name" value="Glutathione synthetase ATP-binding domain-like"/>
    <property type="match status" value="1"/>
</dbReference>
<dbReference type="NCBIfam" id="NF004679">
    <property type="entry name" value="PRK06019.1-5"/>
    <property type="match status" value="1"/>
</dbReference>
<dbReference type="Gene3D" id="3.40.50.20">
    <property type="match status" value="1"/>
</dbReference>